<proteinExistence type="predicted"/>
<dbReference type="Proteomes" id="UP000475532">
    <property type="component" value="Unassembled WGS sequence"/>
</dbReference>
<dbReference type="AlphaFoldDB" id="A0A6L9QPU8"/>
<protein>
    <submittedName>
        <fullName evidence="1">NRDE family protein</fullName>
    </submittedName>
</protein>
<dbReference type="RefSeq" id="WP_163062005.1">
    <property type="nucleotide sequence ID" value="NZ_JAAGLI010000921.1"/>
</dbReference>
<gene>
    <name evidence="1" type="ORF">G3I70_34005</name>
</gene>
<reference evidence="1 2" key="1">
    <citation type="submission" date="2020-01" db="EMBL/GenBank/DDBJ databases">
        <title>Insect and environment-associated Actinomycetes.</title>
        <authorList>
            <person name="Currrie C."/>
            <person name="Chevrette M."/>
            <person name="Carlson C."/>
            <person name="Stubbendieck R."/>
            <person name="Wendt-Pienkowski E."/>
        </authorList>
    </citation>
    <scope>NUCLEOTIDE SEQUENCE [LARGE SCALE GENOMIC DNA]</scope>
    <source>
        <strain evidence="1 2">SID10258</strain>
    </source>
</reference>
<evidence type="ECO:0000313" key="2">
    <source>
        <dbReference type="Proteomes" id="UP000475532"/>
    </source>
</evidence>
<evidence type="ECO:0000313" key="1">
    <source>
        <dbReference type="EMBL" id="NEA27475.1"/>
    </source>
</evidence>
<dbReference type="InterPro" id="IPR008551">
    <property type="entry name" value="TANGO2"/>
</dbReference>
<name>A0A6L9QPU8_9ACTN</name>
<sequence length="69" mass="7341">MCTAIISVDPSSPVPVLVVGVRDEFVAREWAGPARHWPDRPGLVGGRDLRAGGTWLAVEPDAPRVAVVL</sequence>
<organism evidence="1 2">
    <name type="scientific">Actinomadura bangladeshensis</name>
    <dbReference type="NCBI Taxonomy" id="453573"/>
    <lineage>
        <taxon>Bacteria</taxon>
        <taxon>Bacillati</taxon>
        <taxon>Actinomycetota</taxon>
        <taxon>Actinomycetes</taxon>
        <taxon>Streptosporangiales</taxon>
        <taxon>Thermomonosporaceae</taxon>
        <taxon>Actinomadura</taxon>
    </lineage>
</organism>
<feature type="non-terminal residue" evidence="1">
    <location>
        <position position="69"/>
    </location>
</feature>
<accession>A0A6L9QPU8</accession>
<dbReference type="EMBL" id="JAAGLI010000921">
    <property type="protein sequence ID" value="NEA27475.1"/>
    <property type="molecule type" value="Genomic_DNA"/>
</dbReference>
<comment type="caution">
    <text evidence="1">The sequence shown here is derived from an EMBL/GenBank/DDBJ whole genome shotgun (WGS) entry which is preliminary data.</text>
</comment>
<dbReference type="Pfam" id="PF05742">
    <property type="entry name" value="TANGO2"/>
    <property type="match status" value="1"/>
</dbReference>